<keyword evidence="1" id="KW-0645">Protease</keyword>
<dbReference type="InterPro" id="IPR050951">
    <property type="entry name" value="Retrovirus_Pol_polyprotein"/>
</dbReference>
<evidence type="ECO:0000259" key="10">
    <source>
        <dbReference type="Pfam" id="PF17919"/>
    </source>
</evidence>
<dbReference type="Gene3D" id="3.10.10.10">
    <property type="entry name" value="HIV Type 1 Reverse Transcriptase, subunit A, domain 1"/>
    <property type="match status" value="1"/>
</dbReference>
<evidence type="ECO:0000313" key="11">
    <source>
        <dbReference type="EMBL" id="KAL0405095.1"/>
    </source>
</evidence>
<dbReference type="PANTHER" id="PTHR37984">
    <property type="entry name" value="PROTEIN CBG26694"/>
    <property type="match status" value="1"/>
</dbReference>
<dbReference type="CDD" id="cd01647">
    <property type="entry name" value="RT_LTR"/>
    <property type="match status" value="1"/>
</dbReference>
<dbReference type="FunFam" id="3.10.10.10:FF:000007">
    <property type="entry name" value="Retrovirus-related Pol polyprotein from transposon 17.6-like Protein"/>
    <property type="match status" value="1"/>
</dbReference>
<reference evidence="11" key="2">
    <citation type="journal article" date="2024" name="Plant">
        <title>Genomic evolution and insights into agronomic trait innovations of Sesamum species.</title>
        <authorList>
            <person name="Miao H."/>
            <person name="Wang L."/>
            <person name="Qu L."/>
            <person name="Liu H."/>
            <person name="Sun Y."/>
            <person name="Le M."/>
            <person name="Wang Q."/>
            <person name="Wei S."/>
            <person name="Zheng Y."/>
            <person name="Lin W."/>
            <person name="Duan Y."/>
            <person name="Cao H."/>
            <person name="Xiong S."/>
            <person name="Wang X."/>
            <person name="Wei L."/>
            <person name="Li C."/>
            <person name="Ma Q."/>
            <person name="Ju M."/>
            <person name="Zhao R."/>
            <person name="Li G."/>
            <person name="Mu C."/>
            <person name="Tian Q."/>
            <person name="Mei H."/>
            <person name="Zhang T."/>
            <person name="Gao T."/>
            <person name="Zhang H."/>
        </authorList>
    </citation>
    <scope>NUCLEOTIDE SEQUENCE</scope>
    <source>
        <strain evidence="11">KEN1</strain>
    </source>
</reference>
<evidence type="ECO:0000259" key="9">
    <source>
        <dbReference type="Pfam" id="PF00078"/>
    </source>
</evidence>
<dbReference type="PANTHER" id="PTHR37984:SF5">
    <property type="entry name" value="PROTEIN NYNRIN-LIKE"/>
    <property type="match status" value="1"/>
</dbReference>
<comment type="caution">
    <text evidence="11">The sequence shown here is derived from an EMBL/GenBank/DDBJ whole genome shotgun (WGS) entry which is preliminary data.</text>
</comment>
<feature type="domain" description="Reverse transcriptase" evidence="9">
    <location>
        <begin position="122"/>
        <end position="251"/>
    </location>
</feature>
<keyword evidence="4" id="KW-0540">Nuclease</keyword>
<evidence type="ECO:0000256" key="3">
    <source>
        <dbReference type="ARBA" id="ARBA00022695"/>
    </source>
</evidence>
<name>A0AAW2TJW7_9LAMI</name>
<dbReference type="GO" id="GO:0006508">
    <property type="term" value="P:proteolysis"/>
    <property type="evidence" value="ECO:0007669"/>
    <property type="project" value="UniProtKB-KW"/>
</dbReference>
<keyword evidence="2" id="KW-0808">Transferase</keyword>
<evidence type="ECO:0000256" key="7">
    <source>
        <dbReference type="ARBA" id="ARBA00022918"/>
    </source>
</evidence>
<evidence type="ECO:0000256" key="6">
    <source>
        <dbReference type="ARBA" id="ARBA00022801"/>
    </source>
</evidence>
<protein>
    <submittedName>
        <fullName evidence="11">Retrovirus-related Pol polyprotein from transposon.6</fullName>
    </submittedName>
</protein>
<dbReference type="Pfam" id="PF00078">
    <property type="entry name" value="RVT_1"/>
    <property type="match status" value="1"/>
</dbReference>
<evidence type="ECO:0000256" key="4">
    <source>
        <dbReference type="ARBA" id="ARBA00022722"/>
    </source>
</evidence>
<dbReference type="GO" id="GO:0008233">
    <property type="term" value="F:peptidase activity"/>
    <property type="evidence" value="ECO:0007669"/>
    <property type="project" value="UniProtKB-KW"/>
</dbReference>
<reference evidence="11" key="1">
    <citation type="submission" date="2020-06" db="EMBL/GenBank/DDBJ databases">
        <authorList>
            <person name="Li T."/>
            <person name="Hu X."/>
            <person name="Zhang T."/>
            <person name="Song X."/>
            <person name="Zhang H."/>
            <person name="Dai N."/>
            <person name="Sheng W."/>
            <person name="Hou X."/>
            <person name="Wei L."/>
        </authorList>
    </citation>
    <scope>NUCLEOTIDE SEQUENCE</scope>
    <source>
        <strain evidence="11">KEN1</strain>
        <tissue evidence="11">Leaf</tissue>
    </source>
</reference>
<dbReference type="Gene3D" id="3.10.20.370">
    <property type="match status" value="1"/>
</dbReference>
<dbReference type="AlphaFoldDB" id="A0AAW2TJW7"/>
<dbReference type="SUPFAM" id="SSF56672">
    <property type="entry name" value="DNA/RNA polymerases"/>
    <property type="match status" value="1"/>
</dbReference>
<gene>
    <name evidence="11" type="ORF">Slati_3823400</name>
</gene>
<organism evidence="11">
    <name type="scientific">Sesamum latifolium</name>
    <dbReference type="NCBI Taxonomy" id="2727402"/>
    <lineage>
        <taxon>Eukaryota</taxon>
        <taxon>Viridiplantae</taxon>
        <taxon>Streptophyta</taxon>
        <taxon>Embryophyta</taxon>
        <taxon>Tracheophyta</taxon>
        <taxon>Spermatophyta</taxon>
        <taxon>Magnoliopsida</taxon>
        <taxon>eudicotyledons</taxon>
        <taxon>Gunneridae</taxon>
        <taxon>Pentapetalae</taxon>
        <taxon>asterids</taxon>
        <taxon>lamiids</taxon>
        <taxon>Lamiales</taxon>
        <taxon>Pedaliaceae</taxon>
        <taxon>Sesamum</taxon>
    </lineage>
</organism>
<proteinExistence type="predicted"/>
<dbReference type="Pfam" id="PF17919">
    <property type="entry name" value="RT_RNaseH_2"/>
    <property type="match status" value="1"/>
</dbReference>
<dbReference type="InterPro" id="IPR043128">
    <property type="entry name" value="Rev_trsase/Diguanyl_cyclase"/>
</dbReference>
<dbReference type="EMBL" id="JACGWN010000014">
    <property type="protein sequence ID" value="KAL0405095.1"/>
    <property type="molecule type" value="Genomic_DNA"/>
</dbReference>
<keyword evidence="7" id="KW-0695">RNA-directed DNA polymerase</keyword>
<dbReference type="InterPro" id="IPR000477">
    <property type="entry name" value="RT_dom"/>
</dbReference>
<keyword evidence="8" id="KW-0511">Multifunctional enzyme</keyword>
<keyword evidence="3" id="KW-0548">Nucleotidyltransferase</keyword>
<dbReference type="FunFam" id="3.30.70.270:FF:000020">
    <property type="entry name" value="Transposon Tf2-6 polyprotein-like Protein"/>
    <property type="match status" value="1"/>
</dbReference>
<dbReference type="GO" id="GO:0003964">
    <property type="term" value="F:RNA-directed DNA polymerase activity"/>
    <property type="evidence" value="ECO:0007669"/>
    <property type="project" value="UniProtKB-KW"/>
</dbReference>
<keyword evidence="5" id="KW-0255">Endonuclease</keyword>
<dbReference type="CDD" id="cd09274">
    <property type="entry name" value="RNase_HI_RT_Ty3"/>
    <property type="match status" value="1"/>
</dbReference>
<evidence type="ECO:0000256" key="2">
    <source>
        <dbReference type="ARBA" id="ARBA00022679"/>
    </source>
</evidence>
<accession>A0AAW2TJW7</accession>
<dbReference type="Gene3D" id="3.30.70.270">
    <property type="match status" value="1"/>
</dbReference>
<dbReference type="InterPro" id="IPR043502">
    <property type="entry name" value="DNA/RNA_pol_sf"/>
</dbReference>
<evidence type="ECO:0000256" key="1">
    <source>
        <dbReference type="ARBA" id="ARBA00022670"/>
    </source>
</evidence>
<sequence>MVEFPWHLPVGFLYSFYAIRPVSSHSPDTCPTEPLFPDFVPPDLRAILTKYNLVFSVPHGLPPHRPQDDHIHLLPNYSPVNIKPHRYPHFQKDLMTKIIQDMLLEGIIKPSTSSFSSPVLLVRKKYGTWRFCVDYMALNAVTVRDRFPIPTVDELLDKLHGASIFTKLDLQAGYHQIRVVPDDTHKIAFQTIDGHFEFLVMPFGLTNAPSTFQSVMNNLFRPYFRWFVLIFFYDILIYSASWSSHLSHLDQAIEAWPTPQSVMEPRAFLGLMGYYCRFVRHYAAVASPLTNPLKGHRFDWTPEAAVAFGALKAAMMPLLILSLPNFELPFDVTIDASQVAVGAVLSQNRRFIAFFSKKLGPRLQAASTYDPEMYANSEAVRKWRQYLLGRKFHIFTDQQSLRGLMTQTVLHRLNNDGLPSF</sequence>
<evidence type="ECO:0000256" key="5">
    <source>
        <dbReference type="ARBA" id="ARBA00022759"/>
    </source>
</evidence>
<keyword evidence="6" id="KW-0378">Hydrolase</keyword>
<dbReference type="GO" id="GO:0004519">
    <property type="term" value="F:endonuclease activity"/>
    <property type="evidence" value="ECO:0007669"/>
    <property type="project" value="UniProtKB-KW"/>
</dbReference>
<dbReference type="InterPro" id="IPR041577">
    <property type="entry name" value="RT_RNaseH_2"/>
</dbReference>
<feature type="domain" description="Reverse transcriptase/retrotransposon-derived protein RNase H-like" evidence="10">
    <location>
        <begin position="300"/>
        <end position="394"/>
    </location>
</feature>
<evidence type="ECO:0000256" key="8">
    <source>
        <dbReference type="ARBA" id="ARBA00023268"/>
    </source>
</evidence>